<dbReference type="PANTHER" id="PTHR43095:SF5">
    <property type="entry name" value="XYLULOSE KINASE"/>
    <property type="match status" value="1"/>
</dbReference>
<dbReference type="Proteomes" id="UP000824151">
    <property type="component" value="Unassembled WGS sequence"/>
</dbReference>
<dbReference type="EMBL" id="DXGD01000099">
    <property type="protein sequence ID" value="HIW99026.1"/>
    <property type="molecule type" value="Genomic_DNA"/>
</dbReference>
<dbReference type="InterPro" id="IPR000577">
    <property type="entry name" value="Carb_kinase_FGGY"/>
</dbReference>
<name>A0A9D1US98_9MICC</name>
<keyword evidence="2" id="KW-0119">Carbohydrate metabolism</keyword>
<keyword evidence="4 5" id="KW-0418">Kinase</keyword>
<sequence length="501" mass="53742">MRCALGVDIGTSSSKAVLVDVSCGDVLATVTHHHAVDRPHPGWFEMDGDVWWQEFVQLSSALLAECPQARVTSVGVSGMGPCVLLTDEDHRPVRPAILYGIDTRATDICAELTAELGAEEISRLGGSLLTSQAGGPKIRWVADHEPDRFEQARRVFMPSSWLAWNLTGEYVLDHQSASQLSPLYLIDDGAWHRAWWERFAGHLEKPRLMWSSDVAGLVTSAAAEATGLPAGIPVIAGAIDAWAEAASTGSYSPHDVHLMYGTTMFLINTTRTGTLRSPSMWTTAGVFSGTRDLAGGLATAGALTTWVKDLTGKDYPELLREATSSPAGAGGLLMLPYFAGERSPLMDPQARGTIAGLTLQHTSGDIYRAALESTAMAVRHNIDEMRLAGASIERIVAAGGGTRGPLWLQIVSDVTGLAQEVPRVTVGASYGAAFLSAQASGDTSTGEGSLGAPEIHRWNPIVSRIEPDPRAQETYQELFPLFRDLYTTTADLNHRLAARTR</sequence>
<dbReference type="SUPFAM" id="SSF53067">
    <property type="entry name" value="Actin-like ATPase domain"/>
    <property type="match status" value="2"/>
</dbReference>
<dbReference type="GO" id="GO:0016301">
    <property type="term" value="F:kinase activity"/>
    <property type="evidence" value="ECO:0007669"/>
    <property type="project" value="UniProtKB-KW"/>
</dbReference>
<comment type="similarity">
    <text evidence="1 5">Belongs to the FGGY kinase family.</text>
</comment>
<organism evidence="8 9">
    <name type="scientific">Candidatus Nesterenkonia stercoripullorum</name>
    <dbReference type="NCBI Taxonomy" id="2838701"/>
    <lineage>
        <taxon>Bacteria</taxon>
        <taxon>Bacillati</taxon>
        <taxon>Actinomycetota</taxon>
        <taxon>Actinomycetes</taxon>
        <taxon>Micrococcales</taxon>
        <taxon>Micrococcaceae</taxon>
        <taxon>Nesterenkonia</taxon>
    </lineage>
</organism>
<dbReference type="InterPro" id="IPR043129">
    <property type="entry name" value="ATPase_NBD"/>
</dbReference>
<evidence type="ECO:0000256" key="3">
    <source>
        <dbReference type="ARBA" id="ARBA00022679"/>
    </source>
</evidence>
<dbReference type="Pfam" id="PF02782">
    <property type="entry name" value="FGGY_C"/>
    <property type="match status" value="1"/>
</dbReference>
<dbReference type="InterPro" id="IPR018484">
    <property type="entry name" value="FGGY_N"/>
</dbReference>
<dbReference type="CDD" id="cd07804">
    <property type="entry name" value="ASKHA_NBD_FGGY_RrXK-like"/>
    <property type="match status" value="1"/>
</dbReference>
<evidence type="ECO:0000256" key="1">
    <source>
        <dbReference type="ARBA" id="ARBA00009156"/>
    </source>
</evidence>
<evidence type="ECO:0000259" key="6">
    <source>
        <dbReference type="Pfam" id="PF00370"/>
    </source>
</evidence>
<dbReference type="PANTHER" id="PTHR43095">
    <property type="entry name" value="SUGAR KINASE"/>
    <property type="match status" value="1"/>
</dbReference>
<dbReference type="PIRSF" id="PIRSF000538">
    <property type="entry name" value="GlpK"/>
    <property type="match status" value="1"/>
</dbReference>
<reference evidence="8" key="1">
    <citation type="journal article" date="2021" name="PeerJ">
        <title>Extensive microbial diversity within the chicken gut microbiome revealed by metagenomics and culture.</title>
        <authorList>
            <person name="Gilroy R."/>
            <person name="Ravi A."/>
            <person name="Getino M."/>
            <person name="Pursley I."/>
            <person name="Horton D.L."/>
            <person name="Alikhan N.F."/>
            <person name="Baker D."/>
            <person name="Gharbi K."/>
            <person name="Hall N."/>
            <person name="Watson M."/>
            <person name="Adriaenssens E.M."/>
            <person name="Foster-Nyarko E."/>
            <person name="Jarju S."/>
            <person name="Secka A."/>
            <person name="Antonio M."/>
            <person name="Oren A."/>
            <person name="Chaudhuri R.R."/>
            <person name="La Ragione R."/>
            <person name="Hildebrand F."/>
            <person name="Pallen M.J."/>
        </authorList>
    </citation>
    <scope>NUCLEOTIDE SEQUENCE</scope>
    <source>
        <strain evidence="8">ChiHejej3B27-3195</strain>
    </source>
</reference>
<dbReference type="AlphaFoldDB" id="A0A9D1US98"/>
<evidence type="ECO:0000256" key="4">
    <source>
        <dbReference type="ARBA" id="ARBA00022777"/>
    </source>
</evidence>
<proteinExistence type="inferred from homology"/>
<evidence type="ECO:0000256" key="5">
    <source>
        <dbReference type="RuleBase" id="RU003733"/>
    </source>
</evidence>
<feature type="domain" description="Carbohydrate kinase FGGY N-terminal" evidence="6">
    <location>
        <begin position="4"/>
        <end position="242"/>
    </location>
</feature>
<comment type="caution">
    <text evidence="8">The sequence shown here is derived from an EMBL/GenBank/DDBJ whole genome shotgun (WGS) entry which is preliminary data.</text>
</comment>
<keyword evidence="2" id="KW-0859">Xylose metabolism</keyword>
<protein>
    <submittedName>
        <fullName evidence="8">Sugar kinase</fullName>
    </submittedName>
</protein>
<dbReference type="InterPro" id="IPR018483">
    <property type="entry name" value="Carb_kinase_FGGY_CS"/>
</dbReference>
<evidence type="ECO:0000259" key="7">
    <source>
        <dbReference type="Pfam" id="PF02782"/>
    </source>
</evidence>
<evidence type="ECO:0000256" key="2">
    <source>
        <dbReference type="ARBA" id="ARBA00022629"/>
    </source>
</evidence>
<reference evidence="8" key="2">
    <citation type="submission" date="2021-04" db="EMBL/GenBank/DDBJ databases">
        <authorList>
            <person name="Gilroy R."/>
        </authorList>
    </citation>
    <scope>NUCLEOTIDE SEQUENCE</scope>
    <source>
        <strain evidence="8">ChiHejej3B27-3195</strain>
    </source>
</reference>
<gene>
    <name evidence="8" type="ORF">H9871_02675</name>
</gene>
<dbReference type="GO" id="GO:0042732">
    <property type="term" value="P:D-xylose metabolic process"/>
    <property type="evidence" value="ECO:0007669"/>
    <property type="project" value="UniProtKB-KW"/>
</dbReference>
<keyword evidence="3 5" id="KW-0808">Transferase</keyword>
<dbReference type="InterPro" id="IPR050406">
    <property type="entry name" value="FGGY_Carb_Kinase"/>
</dbReference>
<feature type="domain" description="Carbohydrate kinase FGGY C-terminal" evidence="7">
    <location>
        <begin position="259"/>
        <end position="438"/>
    </location>
</feature>
<dbReference type="InterPro" id="IPR018485">
    <property type="entry name" value="FGGY_C"/>
</dbReference>
<dbReference type="Gene3D" id="3.30.420.40">
    <property type="match status" value="2"/>
</dbReference>
<evidence type="ECO:0000313" key="8">
    <source>
        <dbReference type="EMBL" id="HIW99026.1"/>
    </source>
</evidence>
<dbReference type="PROSITE" id="PS00445">
    <property type="entry name" value="FGGY_KINASES_2"/>
    <property type="match status" value="1"/>
</dbReference>
<evidence type="ECO:0000313" key="9">
    <source>
        <dbReference type="Proteomes" id="UP000824151"/>
    </source>
</evidence>
<dbReference type="GO" id="GO:0016773">
    <property type="term" value="F:phosphotransferase activity, alcohol group as acceptor"/>
    <property type="evidence" value="ECO:0007669"/>
    <property type="project" value="InterPro"/>
</dbReference>
<accession>A0A9D1US98</accession>
<dbReference type="Pfam" id="PF00370">
    <property type="entry name" value="FGGY_N"/>
    <property type="match status" value="1"/>
</dbReference>